<organism evidence="1 2">
    <name type="scientific">Streptomyces citrinus</name>
    <dbReference type="NCBI Taxonomy" id="3118173"/>
    <lineage>
        <taxon>Bacteria</taxon>
        <taxon>Bacillati</taxon>
        <taxon>Actinomycetota</taxon>
        <taxon>Actinomycetes</taxon>
        <taxon>Kitasatosporales</taxon>
        <taxon>Streptomycetaceae</taxon>
        <taxon>Streptomyces</taxon>
    </lineage>
</organism>
<name>A0ACD5AF24_9ACTN</name>
<accession>A0ACD5AF24</accession>
<dbReference type="EMBL" id="CP146022">
    <property type="protein sequence ID" value="WWQ65837.1"/>
    <property type="molecule type" value="Genomic_DNA"/>
</dbReference>
<proteinExistence type="predicted"/>
<evidence type="ECO:0000313" key="1">
    <source>
        <dbReference type="EMBL" id="WWQ65837.1"/>
    </source>
</evidence>
<keyword evidence="2" id="KW-1185">Reference proteome</keyword>
<evidence type="ECO:0000313" key="2">
    <source>
        <dbReference type="Proteomes" id="UP001432251"/>
    </source>
</evidence>
<sequence>MTITIRLVGGPDDGRTMTIMDNEPPPLYLIPQPPPLTDLWADPLAPPAPIPVAQYELMHENGWPRREDDGTYLYGHRPTPAAPGARHALEESRRAAQTAEEQRTAELDATWSEIRKERPQYPEDWRELGRP</sequence>
<protein>
    <submittedName>
        <fullName evidence="1">Uncharacterized protein</fullName>
    </submittedName>
</protein>
<reference evidence="1" key="1">
    <citation type="journal article" date="2025" name="Int. J. Syst. Evol. Microbiol.">
        <title>Streptomyces citrinus sp. nov., with yellow diffusible pigment.</title>
        <authorList>
            <person name="He Y."/>
            <person name="Yang E."/>
            <person name="Xu J."/>
            <person name="Sun Y."/>
            <person name="Sun L."/>
        </authorList>
    </citation>
    <scope>NUCLEOTIDE SEQUENCE</scope>
    <source>
        <strain evidence="1">Q6</strain>
    </source>
</reference>
<gene>
    <name evidence="1" type="ORF">V2W30_22590</name>
</gene>
<dbReference type="Proteomes" id="UP001432251">
    <property type="component" value="Chromosome"/>
</dbReference>